<sequence>MVKYKDKTPDEALSMVSAMGWWPMPMELLLDKKLYVSLKK</sequence>
<evidence type="ECO:0000313" key="1">
    <source>
        <dbReference type="EMBL" id="VAW47351.1"/>
    </source>
</evidence>
<accession>A0A3B0VWA1</accession>
<reference evidence="1" key="1">
    <citation type="submission" date="2018-06" db="EMBL/GenBank/DDBJ databases">
        <authorList>
            <person name="Zhirakovskaya E."/>
        </authorList>
    </citation>
    <scope>NUCLEOTIDE SEQUENCE</scope>
</reference>
<dbReference type="EMBL" id="UOFC01000136">
    <property type="protein sequence ID" value="VAW47351.1"/>
    <property type="molecule type" value="Genomic_DNA"/>
</dbReference>
<gene>
    <name evidence="1" type="ORF">MNBD_GAMMA03-555</name>
</gene>
<dbReference type="AlphaFoldDB" id="A0A3B0VWA1"/>
<name>A0A3B0VWA1_9ZZZZ</name>
<organism evidence="1">
    <name type="scientific">hydrothermal vent metagenome</name>
    <dbReference type="NCBI Taxonomy" id="652676"/>
    <lineage>
        <taxon>unclassified sequences</taxon>
        <taxon>metagenomes</taxon>
        <taxon>ecological metagenomes</taxon>
    </lineage>
</organism>
<proteinExistence type="predicted"/>
<protein>
    <submittedName>
        <fullName evidence="1">Uncharacterized protein</fullName>
    </submittedName>
</protein>